<dbReference type="PANTHER" id="PTHR24348:SF68">
    <property type="entry name" value="SERINE_THREONINE-PROTEIN KINASE ATG1C"/>
    <property type="match status" value="1"/>
</dbReference>
<dbReference type="InterPro" id="IPR008271">
    <property type="entry name" value="Ser/Thr_kinase_AS"/>
</dbReference>
<feature type="compositionally biased region" description="Polar residues" evidence="9">
    <location>
        <begin position="1"/>
        <end position="16"/>
    </location>
</feature>
<dbReference type="InterPro" id="IPR045269">
    <property type="entry name" value="Atg1-like"/>
</dbReference>
<accession>A0AA40BGP1</accession>
<dbReference type="GO" id="GO:0010506">
    <property type="term" value="P:regulation of autophagy"/>
    <property type="evidence" value="ECO:0007669"/>
    <property type="project" value="InterPro"/>
</dbReference>
<protein>
    <recommendedName>
        <fullName evidence="7">Autophagy-related protein 1</fullName>
    </recommendedName>
</protein>
<evidence type="ECO:0000256" key="1">
    <source>
        <dbReference type="ARBA" id="ARBA00004623"/>
    </source>
</evidence>
<dbReference type="InterPro" id="IPR011009">
    <property type="entry name" value="Kinase-like_dom_sf"/>
</dbReference>
<keyword evidence="3" id="KW-0813">Transport</keyword>
<gene>
    <name evidence="12" type="ORF">B0T26DRAFT_745884</name>
</gene>
<feature type="binding site" evidence="8">
    <location>
        <position position="319"/>
    </location>
    <ligand>
        <name>ATP</name>
        <dbReference type="ChEBI" id="CHEBI:30616"/>
    </ligand>
</feature>
<feature type="region of interest" description="Disordered" evidence="9">
    <location>
        <begin position="705"/>
        <end position="733"/>
    </location>
</feature>
<dbReference type="SMART" id="SM00220">
    <property type="entry name" value="S_TKc"/>
    <property type="match status" value="1"/>
</dbReference>
<dbReference type="InterPro" id="IPR000253">
    <property type="entry name" value="FHA_dom"/>
</dbReference>
<dbReference type="SMART" id="SM00240">
    <property type="entry name" value="FHA"/>
    <property type="match status" value="1"/>
</dbReference>
<evidence type="ECO:0000256" key="3">
    <source>
        <dbReference type="ARBA" id="ARBA00022448"/>
    </source>
</evidence>
<evidence type="ECO:0000313" key="12">
    <source>
        <dbReference type="EMBL" id="KAK0733904.1"/>
    </source>
</evidence>
<dbReference type="FunFam" id="3.30.200.20:FF:000470">
    <property type="entry name" value="Serine/threonine-protein kinase RAD53"/>
    <property type="match status" value="1"/>
</dbReference>
<feature type="region of interest" description="Disordered" evidence="9">
    <location>
        <begin position="610"/>
        <end position="630"/>
    </location>
</feature>
<evidence type="ECO:0000259" key="11">
    <source>
        <dbReference type="PROSITE" id="PS50011"/>
    </source>
</evidence>
<comment type="caution">
    <text evidence="12">The sequence shown here is derived from an EMBL/GenBank/DDBJ whole genome shotgun (WGS) entry which is preliminary data.</text>
</comment>
<dbReference type="Gene3D" id="1.10.510.10">
    <property type="entry name" value="Transferase(Phosphotransferase) domain 1"/>
    <property type="match status" value="1"/>
</dbReference>
<dbReference type="InterPro" id="IPR017441">
    <property type="entry name" value="Protein_kinase_ATP_BS"/>
</dbReference>
<dbReference type="Proteomes" id="UP001172101">
    <property type="component" value="Unassembled WGS sequence"/>
</dbReference>
<reference evidence="12" key="1">
    <citation type="submission" date="2023-06" db="EMBL/GenBank/DDBJ databases">
        <title>Genome-scale phylogeny and comparative genomics of the fungal order Sordariales.</title>
        <authorList>
            <consortium name="Lawrence Berkeley National Laboratory"/>
            <person name="Hensen N."/>
            <person name="Bonometti L."/>
            <person name="Westerberg I."/>
            <person name="Brannstrom I.O."/>
            <person name="Guillou S."/>
            <person name="Cros-Aarteil S."/>
            <person name="Calhoun S."/>
            <person name="Haridas S."/>
            <person name="Kuo A."/>
            <person name="Mondo S."/>
            <person name="Pangilinan J."/>
            <person name="Riley R."/>
            <person name="LaButti K."/>
            <person name="Andreopoulos B."/>
            <person name="Lipzen A."/>
            <person name="Chen C."/>
            <person name="Yanf M."/>
            <person name="Daum C."/>
            <person name="Ng V."/>
            <person name="Clum A."/>
            <person name="Steindorff A."/>
            <person name="Ohm R."/>
            <person name="Martin F."/>
            <person name="Silar P."/>
            <person name="Natvig D."/>
            <person name="Lalanne C."/>
            <person name="Gautier V."/>
            <person name="Ament-velasquez S.L."/>
            <person name="Kruys A."/>
            <person name="Hutchinson M.I."/>
            <person name="Powell A.J."/>
            <person name="Barry K."/>
            <person name="Miller A.N."/>
            <person name="Grigoriev I.V."/>
            <person name="Debuchy R."/>
            <person name="Gladieux P."/>
            <person name="Thoren M.H."/>
            <person name="Johannesson H."/>
        </authorList>
    </citation>
    <scope>NUCLEOTIDE SEQUENCE</scope>
    <source>
        <strain evidence="12">SMH2392-1A</strain>
    </source>
</reference>
<dbReference type="GeneID" id="85327897"/>
<proteinExistence type="inferred from homology"/>
<evidence type="ECO:0000256" key="7">
    <source>
        <dbReference type="ARBA" id="ARBA00030237"/>
    </source>
</evidence>
<evidence type="ECO:0000256" key="9">
    <source>
        <dbReference type="SAM" id="MobiDB-lite"/>
    </source>
</evidence>
<dbReference type="SUPFAM" id="SSF49879">
    <property type="entry name" value="SMAD/FHA domain"/>
    <property type="match status" value="1"/>
</dbReference>
<dbReference type="InterPro" id="IPR000719">
    <property type="entry name" value="Prot_kinase_dom"/>
</dbReference>
<feature type="region of interest" description="Disordered" evidence="9">
    <location>
        <begin position="1190"/>
        <end position="1209"/>
    </location>
</feature>
<name>A0AA40BGP1_9PEZI</name>
<evidence type="ECO:0000259" key="10">
    <source>
        <dbReference type="PROSITE" id="PS50006"/>
    </source>
</evidence>
<dbReference type="GO" id="GO:0034045">
    <property type="term" value="C:phagophore assembly site membrane"/>
    <property type="evidence" value="ECO:0007669"/>
    <property type="project" value="UniProtKB-SubCell"/>
</dbReference>
<feature type="region of interest" description="Disordered" evidence="9">
    <location>
        <begin position="917"/>
        <end position="941"/>
    </location>
</feature>
<evidence type="ECO:0000256" key="6">
    <source>
        <dbReference type="ARBA" id="ARBA00023006"/>
    </source>
</evidence>
<comment type="similarity">
    <text evidence="2">Belongs to the protein kinase superfamily. CAMK Ser/Thr protein kinase family. CHEK2 subfamily.</text>
</comment>
<evidence type="ECO:0000256" key="2">
    <source>
        <dbReference type="ARBA" id="ARBA00005575"/>
    </source>
</evidence>
<sequence length="1241" mass="138188">MDSYDDSQPTQATQNVLDPRRLGEQNSGFSDEEISDIICLLVPYSTAARREVKKNAVGNSPHIIGRNDAAQIDVNYELEDDASNFSLAPQDVGEYHIALRFSSQVKSPLQGFTFGRNPGRCDICLTDDPLRRLSNIHFRIYFNEFSVLMLEDQSTNGTIVDDNLLKAKTAISHEAKRTLVSGSKIKVLMHDSSNDLVFLVRVPLLEGKVREDYKRNLQNYMNRRASLVRDVNATIVPGPGGHVDIFRPLPQRGAATPWAEGVNHQVNIKATPGPSHLDGLQKAWAGSDKYNRVGEIGKGAFATVYKVTSKFNGNPYAAKELDKRNFMKNGVLDQKVENEMKIMQKVEHPHIVKYVEHLDWDDRLFIIIMEFIAGGDLGKLISDNGPLSEIETQSMAKQLLDSLDYLHKMNITHRDVKPDNILVSSRYPLVVKLTDFGLSKMIDNEETFLRTFCGTLLYCAPEVYSEFADYDEYGHRQPRNRHHRPPVRQRYDQAVDIWSLGGVLFYVLTKKPPFPAKNGAGHSELLHQIMTKPLDVSPLIQANVSADGIDFLSRMLDRRPETRATVESLQAHRWVGGSGAGPQLNASQSYDEISDEELHIEASQLSLAERQDDGHGVGLAPGSDDEIVDDDETVNDENQFSGYESEKENYTFGPGNQPQRLFGEVNVSALGSSGVIPVDRLNLPLPMTSFASTEILGSQLEIRDSFESEDSSTPRQKSQTSQPHPGNPRASISLGESRSVNALNNMTFDVASQSLGGTESILEHLNMKSRGGSLLRSHTSDMNTSKRKPSFDATDEAEALTLRDRRVLKRLRSEGSVDVVSSNTADESDYELLALVPPVARALSGRQIDSPVHKSTYWLAADKSTWHLMYPEMTQLQLDAFKAAAVSRGEEFGPGKSPFWDLAVKYFPATHCEGVTSGGRASGDGGTVPSTASGELASQDIPDTQDQGACFAMPLQPDTRGKPAVACLQSSSASAVADISILITESMVSWGRASDNVQPYPLKNEAKVPKYAFKILLWRPDYEPSKNIRPWNHNRDTSEEPFHFYISTKATKGIYVNGVHLPSDNCKYAAGPCTYWFRLHDQDRVVVWQTIDASYRTELTFRCDWGASADRRPSQGDSSRPILVPQAIAKKLDEMCIRAEKKIRNRTEHDLKLDEANHDVDERELNIERERERSSIFERMRQEACRALVSKTRRNSPAGGPSDQSTTHDAWTSYLTGGRTVATFRHASPSTIDLLRGARRG</sequence>
<evidence type="ECO:0000313" key="13">
    <source>
        <dbReference type="Proteomes" id="UP001172101"/>
    </source>
</evidence>
<organism evidence="12 13">
    <name type="scientific">Lasiosphaeria miniovina</name>
    <dbReference type="NCBI Taxonomy" id="1954250"/>
    <lineage>
        <taxon>Eukaryota</taxon>
        <taxon>Fungi</taxon>
        <taxon>Dikarya</taxon>
        <taxon>Ascomycota</taxon>
        <taxon>Pezizomycotina</taxon>
        <taxon>Sordariomycetes</taxon>
        <taxon>Sordariomycetidae</taxon>
        <taxon>Sordariales</taxon>
        <taxon>Lasiosphaeriaceae</taxon>
        <taxon>Lasiosphaeria</taxon>
    </lineage>
</organism>
<dbReference type="PANTHER" id="PTHR24348">
    <property type="entry name" value="SERINE/THREONINE-PROTEIN KINASE UNC-51-RELATED"/>
    <property type="match status" value="1"/>
</dbReference>
<dbReference type="PROSITE" id="PS50006">
    <property type="entry name" value="FHA_DOMAIN"/>
    <property type="match status" value="1"/>
</dbReference>
<feature type="region of interest" description="Disordered" evidence="9">
    <location>
        <begin position="772"/>
        <end position="792"/>
    </location>
</feature>
<evidence type="ECO:0000256" key="8">
    <source>
        <dbReference type="PROSITE-ProRule" id="PRU10141"/>
    </source>
</evidence>
<dbReference type="InterPro" id="IPR008984">
    <property type="entry name" value="SMAD_FHA_dom_sf"/>
</dbReference>
<feature type="compositionally biased region" description="Polar residues" evidence="9">
    <location>
        <begin position="711"/>
        <end position="724"/>
    </location>
</feature>
<dbReference type="CDD" id="cd00060">
    <property type="entry name" value="FHA"/>
    <property type="match status" value="1"/>
</dbReference>
<dbReference type="GO" id="GO:0005524">
    <property type="term" value="F:ATP binding"/>
    <property type="evidence" value="ECO:0007669"/>
    <property type="project" value="UniProtKB-UniRule"/>
</dbReference>
<dbReference type="GO" id="GO:0004674">
    <property type="term" value="F:protein serine/threonine kinase activity"/>
    <property type="evidence" value="ECO:0007669"/>
    <property type="project" value="InterPro"/>
</dbReference>
<evidence type="ECO:0000256" key="5">
    <source>
        <dbReference type="ARBA" id="ARBA00022840"/>
    </source>
</evidence>
<feature type="compositionally biased region" description="Gly residues" evidence="9">
    <location>
        <begin position="917"/>
        <end position="926"/>
    </location>
</feature>
<dbReference type="PROSITE" id="PS50011">
    <property type="entry name" value="PROTEIN_KINASE_DOM"/>
    <property type="match status" value="1"/>
</dbReference>
<dbReference type="EMBL" id="JAUIRO010000001">
    <property type="protein sequence ID" value="KAK0733904.1"/>
    <property type="molecule type" value="Genomic_DNA"/>
</dbReference>
<keyword evidence="5 8" id="KW-0067">ATP-binding</keyword>
<dbReference type="AlphaFoldDB" id="A0AA40BGP1"/>
<dbReference type="PROSITE" id="PS00108">
    <property type="entry name" value="PROTEIN_KINASE_ST"/>
    <property type="match status" value="1"/>
</dbReference>
<dbReference type="Pfam" id="PF00498">
    <property type="entry name" value="FHA"/>
    <property type="match status" value="1"/>
</dbReference>
<keyword evidence="13" id="KW-1185">Reference proteome</keyword>
<feature type="domain" description="FHA" evidence="10">
    <location>
        <begin position="112"/>
        <end position="165"/>
    </location>
</feature>
<dbReference type="PROSITE" id="PS00107">
    <property type="entry name" value="PROTEIN_KINASE_ATP"/>
    <property type="match status" value="1"/>
</dbReference>
<feature type="region of interest" description="Disordered" evidence="9">
    <location>
        <begin position="1"/>
        <end position="28"/>
    </location>
</feature>
<comment type="subcellular location">
    <subcellularLocation>
        <location evidence="1">Preautophagosomal structure membrane</location>
        <topology evidence="1">Peripheral membrane protein</topology>
    </subcellularLocation>
</comment>
<keyword evidence="4 8" id="KW-0547">Nucleotide-binding</keyword>
<dbReference type="SUPFAM" id="SSF56112">
    <property type="entry name" value="Protein kinase-like (PK-like)"/>
    <property type="match status" value="1"/>
</dbReference>
<dbReference type="Pfam" id="PF00069">
    <property type="entry name" value="Pkinase"/>
    <property type="match status" value="1"/>
</dbReference>
<dbReference type="GO" id="GO:0006914">
    <property type="term" value="P:autophagy"/>
    <property type="evidence" value="ECO:0007669"/>
    <property type="project" value="UniProtKB-KW"/>
</dbReference>
<evidence type="ECO:0000256" key="4">
    <source>
        <dbReference type="ARBA" id="ARBA00022741"/>
    </source>
</evidence>
<keyword evidence="6" id="KW-0072">Autophagy</keyword>
<dbReference type="Gene3D" id="2.60.200.20">
    <property type="match status" value="1"/>
</dbReference>
<feature type="domain" description="Protein kinase" evidence="11">
    <location>
        <begin position="290"/>
        <end position="575"/>
    </location>
</feature>
<dbReference type="RefSeq" id="XP_060302781.1">
    <property type="nucleotide sequence ID" value="XM_060444627.1"/>
</dbReference>